<evidence type="ECO:0000313" key="2">
    <source>
        <dbReference type="Proteomes" id="UP000040841"/>
    </source>
</evidence>
<dbReference type="AlphaFoldDB" id="A0AA36PGJ8"/>
<accession>A0AA36PGJ8</accession>
<reference evidence="1 2" key="1">
    <citation type="submission" date="2015-03" db="EMBL/GenBank/DDBJ databases">
        <authorList>
            <consortium name="Pathogen Informatics"/>
            <person name="Murphy D."/>
        </authorList>
    </citation>
    <scope>NUCLEOTIDE SEQUENCE [LARGE SCALE GENOMIC DNA]</scope>
    <source>
        <strain evidence="1 2">FE82747</strain>
    </source>
</reference>
<gene>
    <name evidence="1" type="ORF">ERS008502_03701</name>
</gene>
<sequence>MAHEITLEKAAEMARQAELVCLLLESHPHELQDSDVVDIASLVAKLAGRVAGWLIEEQAQRVANHD</sequence>
<protein>
    <submittedName>
        <fullName evidence="1">Uncharacterized protein</fullName>
    </submittedName>
</protein>
<organism evidence="1 2">
    <name type="scientific">Yersinia mollaretii</name>
    <dbReference type="NCBI Taxonomy" id="33060"/>
    <lineage>
        <taxon>Bacteria</taxon>
        <taxon>Pseudomonadati</taxon>
        <taxon>Pseudomonadota</taxon>
        <taxon>Gammaproteobacteria</taxon>
        <taxon>Enterobacterales</taxon>
        <taxon>Yersiniaceae</taxon>
        <taxon>Yersinia</taxon>
    </lineage>
</organism>
<comment type="caution">
    <text evidence="1">The sequence shown here is derived from an EMBL/GenBank/DDBJ whole genome shotgun (WGS) entry which is preliminary data.</text>
</comment>
<proteinExistence type="predicted"/>
<dbReference type="EMBL" id="CQBM01000013">
    <property type="protein sequence ID" value="CNI58911.1"/>
    <property type="molecule type" value="Genomic_DNA"/>
</dbReference>
<dbReference type="Proteomes" id="UP000040841">
    <property type="component" value="Unassembled WGS sequence"/>
</dbReference>
<dbReference type="RefSeq" id="WP_049679174.1">
    <property type="nucleotide sequence ID" value="NZ_CABMMJ010000013.1"/>
</dbReference>
<evidence type="ECO:0000313" key="1">
    <source>
        <dbReference type="EMBL" id="CNI58911.1"/>
    </source>
</evidence>
<name>A0AA36PGJ8_YERMO</name>